<reference evidence="3" key="2">
    <citation type="submission" date="2025-08" db="UniProtKB">
        <authorList>
            <consortium name="Ensembl"/>
        </authorList>
    </citation>
    <scope>IDENTIFICATION</scope>
</reference>
<dbReference type="GO" id="GO:0032868">
    <property type="term" value="P:response to insulin"/>
    <property type="evidence" value="ECO:0007669"/>
    <property type="project" value="Ensembl"/>
</dbReference>
<feature type="chain" id="PRO_5019716536" evidence="2">
    <location>
        <begin position="23"/>
        <end position="86"/>
    </location>
</feature>
<keyword evidence="4" id="KW-1185">Reference proteome</keyword>
<dbReference type="InterPro" id="IPR026194">
    <property type="entry name" value="PrRP"/>
</dbReference>
<sequence>MKLGAACLVCLLLACLALPAATTHVRSMAIRNPDIDPSWYTGRGIRPVGRFGRRRALGEGTQLGGGSLRPACAPLHPQSPRGERSA</sequence>
<proteinExistence type="predicted"/>
<dbReference type="OMA" id="RARQHSM"/>
<dbReference type="Pfam" id="PF15172">
    <property type="entry name" value="Prolactin_RP"/>
    <property type="match status" value="1"/>
</dbReference>
<organism evidence="3 4">
    <name type="scientific">Anas platyrhynchos platyrhynchos</name>
    <name type="common">Northern mallard</name>
    <dbReference type="NCBI Taxonomy" id="8840"/>
    <lineage>
        <taxon>Eukaryota</taxon>
        <taxon>Metazoa</taxon>
        <taxon>Chordata</taxon>
        <taxon>Craniata</taxon>
        <taxon>Vertebrata</taxon>
        <taxon>Euteleostomi</taxon>
        <taxon>Archelosauria</taxon>
        <taxon>Archosauria</taxon>
        <taxon>Dinosauria</taxon>
        <taxon>Saurischia</taxon>
        <taxon>Theropoda</taxon>
        <taxon>Coelurosauria</taxon>
        <taxon>Aves</taxon>
        <taxon>Neognathae</taxon>
        <taxon>Galloanserae</taxon>
        <taxon>Anseriformes</taxon>
        <taxon>Anatidae</taxon>
        <taxon>Anatinae</taxon>
        <taxon>Anas</taxon>
    </lineage>
</organism>
<feature type="signal peptide" evidence="2">
    <location>
        <begin position="1"/>
        <end position="22"/>
    </location>
</feature>
<dbReference type="AlphaFoldDB" id="A0A493SS58"/>
<dbReference type="PANTHER" id="PTHR17206:SF1">
    <property type="entry name" value="PROLACTIN-RELEASING PEPTIDE"/>
    <property type="match status" value="1"/>
</dbReference>
<dbReference type="GO" id="GO:0048483">
    <property type="term" value="P:autonomic nervous system development"/>
    <property type="evidence" value="ECO:0007669"/>
    <property type="project" value="Ensembl"/>
</dbReference>
<dbReference type="GO" id="GO:0001894">
    <property type="term" value="P:tissue homeostasis"/>
    <property type="evidence" value="ECO:0007669"/>
    <property type="project" value="Ensembl"/>
</dbReference>
<dbReference type="GO" id="GO:0002021">
    <property type="term" value="P:response to dietary excess"/>
    <property type="evidence" value="ECO:0007669"/>
    <property type="project" value="Ensembl"/>
</dbReference>
<evidence type="ECO:0000313" key="4">
    <source>
        <dbReference type="Proteomes" id="UP000016666"/>
    </source>
</evidence>
<dbReference type="GO" id="GO:0005184">
    <property type="term" value="F:neuropeptide hormone activity"/>
    <property type="evidence" value="ECO:0007669"/>
    <property type="project" value="TreeGrafter"/>
</dbReference>
<dbReference type="GO" id="GO:0009749">
    <property type="term" value="P:response to glucose"/>
    <property type="evidence" value="ECO:0007669"/>
    <property type="project" value="Ensembl"/>
</dbReference>
<dbReference type="STRING" id="8840.ENSAPLP00000016397"/>
<feature type="region of interest" description="Disordered" evidence="1">
    <location>
        <begin position="57"/>
        <end position="86"/>
    </location>
</feature>
<reference evidence="3" key="3">
    <citation type="submission" date="2025-09" db="UniProtKB">
        <authorList>
            <consortium name="Ensembl"/>
        </authorList>
    </citation>
    <scope>IDENTIFICATION</scope>
</reference>
<protein>
    <submittedName>
        <fullName evidence="3">Prolactin releasing hormone</fullName>
    </submittedName>
</protein>
<dbReference type="Ensembl" id="ENSAPLT00000027799.1">
    <property type="protein sequence ID" value="ENSAPLP00000016397.1"/>
    <property type="gene ID" value="ENSAPLG00000023643.1"/>
</dbReference>
<dbReference type="GO" id="GO:0007186">
    <property type="term" value="P:G protein-coupled receptor signaling pathway"/>
    <property type="evidence" value="ECO:0007669"/>
    <property type="project" value="TreeGrafter"/>
</dbReference>
<dbReference type="PANTHER" id="PTHR17206">
    <property type="entry name" value="PROLACTIN-RELEASING PEPTIDE"/>
    <property type="match status" value="1"/>
</dbReference>
<dbReference type="GO" id="GO:0042755">
    <property type="term" value="P:eating behavior"/>
    <property type="evidence" value="ECO:0007669"/>
    <property type="project" value="Ensembl"/>
</dbReference>
<accession>A0A493SS58</accession>
<dbReference type="GO" id="GO:0031861">
    <property type="term" value="F:prolactin-releasing peptide receptor binding"/>
    <property type="evidence" value="ECO:0007669"/>
    <property type="project" value="TreeGrafter"/>
</dbReference>
<gene>
    <name evidence="3" type="primary">PRLH</name>
</gene>
<evidence type="ECO:0000313" key="3">
    <source>
        <dbReference type="Ensembl" id="ENSAPLP00000016397.1"/>
    </source>
</evidence>
<dbReference type="GO" id="GO:0006112">
    <property type="term" value="P:energy reserve metabolic process"/>
    <property type="evidence" value="ECO:0007669"/>
    <property type="project" value="Ensembl"/>
</dbReference>
<reference evidence="3 4" key="1">
    <citation type="submission" date="2017-10" db="EMBL/GenBank/DDBJ databases">
        <title>A new Pekin duck reference genome.</title>
        <authorList>
            <person name="Hou Z.-C."/>
            <person name="Zhou Z.-K."/>
            <person name="Zhu F."/>
            <person name="Hou S.-S."/>
        </authorList>
    </citation>
    <scope>NUCLEOTIDE SEQUENCE [LARGE SCALE GENOMIC DNA]</scope>
</reference>
<dbReference type="GO" id="GO:0040014">
    <property type="term" value="P:regulation of multicellular organism growth"/>
    <property type="evidence" value="ECO:0007669"/>
    <property type="project" value="Ensembl"/>
</dbReference>
<dbReference type="GeneTree" id="ENSGT00390000005489"/>
<evidence type="ECO:0000256" key="2">
    <source>
        <dbReference type="SAM" id="SignalP"/>
    </source>
</evidence>
<name>A0A493SS58_ANAPP</name>
<evidence type="ECO:0000256" key="1">
    <source>
        <dbReference type="SAM" id="MobiDB-lite"/>
    </source>
</evidence>
<dbReference type="Proteomes" id="UP000016666">
    <property type="component" value="Chromosome 7"/>
</dbReference>
<dbReference type="PROSITE" id="PS51257">
    <property type="entry name" value="PROKAR_LIPOPROTEIN"/>
    <property type="match status" value="1"/>
</dbReference>
<dbReference type="GO" id="GO:0006629">
    <property type="term" value="P:lipid metabolic process"/>
    <property type="evidence" value="ECO:0007669"/>
    <property type="project" value="Ensembl"/>
</dbReference>
<keyword evidence="2" id="KW-0732">Signal</keyword>
<dbReference type="GO" id="GO:0045444">
    <property type="term" value="P:fat cell differentiation"/>
    <property type="evidence" value="ECO:0007669"/>
    <property type="project" value="Ensembl"/>
</dbReference>